<protein>
    <submittedName>
        <fullName evidence="4">DUF4174 domain-containing protein</fullName>
    </submittedName>
</protein>
<evidence type="ECO:0000256" key="2">
    <source>
        <dbReference type="SAM" id="SignalP"/>
    </source>
</evidence>
<reference evidence="4 5" key="1">
    <citation type="journal article" date="2019" name="bioRxiv">
        <title>Bacteria contribute to plant secondary compound degradation in a generalist herbivore system.</title>
        <authorList>
            <person name="Francoeur C.B."/>
            <person name="Khadempour L."/>
            <person name="Moreira-Soto R.D."/>
            <person name="Gotting K."/>
            <person name="Book A.J."/>
            <person name="Pinto-Tomas A.A."/>
            <person name="Keefover-Ring K."/>
            <person name="Currie C.R."/>
        </authorList>
    </citation>
    <scope>NUCLEOTIDE SEQUENCE [LARGE SCALE GENOMIC DNA]</scope>
    <source>
        <strain evidence="4">Al-1710</strain>
    </source>
</reference>
<gene>
    <name evidence="4" type="ORF">F3J37_17220</name>
</gene>
<evidence type="ECO:0000256" key="1">
    <source>
        <dbReference type="ARBA" id="ARBA00022729"/>
    </source>
</evidence>
<keyword evidence="5" id="KW-1185">Reference proteome</keyword>
<dbReference type="RefSeq" id="WP_166934701.1">
    <property type="nucleotide sequence ID" value="NZ_VWXC01000012.1"/>
</dbReference>
<sequence length="148" mass="16475">MSKTNLLLKTPLLLLAICSIMSLNNVRAAEEPLFQPLSPKASDLTQYRWHNRPLVIFAPSKTDPAYVAQIAMLEKQKAELADRDIIVFSDTSPTANGTLRKQLNPKGFEVVLVGKDGGMKLRETTPLNTEVLLSTIDKMPMRQAKLNE</sequence>
<feature type="signal peptide" evidence="2">
    <location>
        <begin position="1"/>
        <end position="28"/>
    </location>
</feature>
<accession>A0ABX0RU10</accession>
<evidence type="ECO:0000259" key="3">
    <source>
        <dbReference type="Pfam" id="PF13778"/>
    </source>
</evidence>
<feature type="chain" id="PRO_5046954145" evidence="2">
    <location>
        <begin position="29"/>
        <end position="148"/>
    </location>
</feature>
<dbReference type="Pfam" id="PF13778">
    <property type="entry name" value="DUF4174"/>
    <property type="match status" value="1"/>
</dbReference>
<dbReference type="Proteomes" id="UP001515780">
    <property type="component" value="Unassembled WGS sequence"/>
</dbReference>
<keyword evidence="1 2" id="KW-0732">Signal</keyword>
<proteinExistence type="predicted"/>
<dbReference type="EMBL" id="VWXC01000012">
    <property type="protein sequence ID" value="NIG20417.1"/>
    <property type="molecule type" value="Genomic_DNA"/>
</dbReference>
<evidence type="ECO:0000313" key="4">
    <source>
        <dbReference type="EMBL" id="NIG20417.1"/>
    </source>
</evidence>
<dbReference type="InterPro" id="IPR025232">
    <property type="entry name" value="DUF4174"/>
</dbReference>
<organism evidence="4 5">
    <name type="scientific">Candidatus Pantoea communis</name>
    <dbReference type="NCBI Taxonomy" id="2608354"/>
    <lineage>
        <taxon>Bacteria</taxon>
        <taxon>Pseudomonadati</taxon>
        <taxon>Pseudomonadota</taxon>
        <taxon>Gammaproteobacteria</taxon>
        <taxon>Enterobacterales</taxon>
        <taxon>Erwiniaceae</taxon>
        <taxon>Pantoea</taxon>
    </lineage>
</organism>
<feature type="domain" description="DUF4174" evidence="3">
    <location>
        <begin position="44"/>
        <end position="144"/>
    </location>
</feature>
<name>A0ABX0RU10_9GAMM</name>
<comment type="caution">
    <text evidence="4">The sequence shown here is derived from an EMBL/GenBank/DDBJ whole genome shotgun (WGS) entry which is preliminary data.</text>
</comment>
<evidence type="ECO:0000313" key="5">
    <source>
        <dbReference type="Proteomes" id="UP001515780"/>
    </source>
</evidence>